<sequence length="821" mass="87285">MARVRLPLLALLLLAVPAQAVILRLVSLQEVLDGEQLIFVAAVDSVLPERPALVLKLDEKLKGDPPFDRLPVNMTGDDEAKKGEHTKLILDRLDGGRKVVVFASKKGKRYNAMAFTEGTWFSLQGVVDDDGKTVRWAFLHGEPYLRRTFKGTTAELRQICVDGLAKKAPPPAPNEKEAPGFGPAPKKEGGGSEGGGRRGSVVGGAALFGVIPSLALVGPLAIIAALFPGAAASMAVAMKRWRAFLVVASVNSTAALVYWLVREYWGLPDWWLFTYQGFTLLLVGFTFGGMVWADRRYRRLVGEDPTATTTPTRKELRILLGVVAVIGLLVASARFFGPWSAAVDFPMREFALIGVSLLASAGYVGYRRLTAAHDLRADGTEPPLRVSISGELAGLSALFTVTLAAALVGGLPASTTTPPPESAGGGVRLLDVQVYELPDANQVMSSVTVNGDRLYVGAAKSGGFGSDGFVFALDRDSKQVAWKFAADGDLMPVFSTPTVSGGKVFVGEGLHTDKGSRLFALDAATGKTAWPNPFPTTSHTEGQPRVANGRLYFAAGDDGLICADAAKGTKVWQFAGKEQKLHIDGAPAVSGKRVFLGSGLYTLARVAVDADTGNELWRQPQAYRSFGPPLATGEHVLYGIGTGNMTNDTFAYAEEGTPSEAAPGGAVVCASVTDGKTVWEAKLPRSVHTPLAADALFVYVACRDGSVYCFNRATGAVWWSVSLGSTFTAGPAVAADDQGRPTAVYAATPEGRVACLNPYTGKAYWVRELAEVGGRRVTELYSTPAVVQDGRRRSVYVGAQLESRTRSKSAAVFRFDDETGE</sequence>
<dbReference type="RefSeq" id="WP_202920269.1">
    <property type="nucleotide sequence ID" value="NZ_CP036273.1"/>
</dbReference>
<feature type="transmembrane region" description="Helical" evidence="2">
    <location>
        <begin position="206"/>
        <end position="231"/>
    </location>
</feature>
<feature type="transmembrane region" description="Helical" evidence="2">
    <location>
        <begin position="392"/>
        <end position="413"/>
    </location>
</feature>
<protein>
    <submittedName>
        <fullName evidence="4">Outer membrane biogenesis protein BamB</fullName>
    </submittedName>
</protein>
<dbReference type="InterPro" id="IPR011047">
    <property type="entry name" value="Quinoprotein_ADH-like_sf"/>
</dbReference>
<dbReference type="AlphaFoldDB" id="A0A517XX26"/>
<name>A0A517XX26_9BACT</name>
<dbReference type="PANTHER" id="PTHR34512:SF30">
    <property type="entry name" value="OUTER MEMBRANE PROTEIN ASSEMBLY FACTOR BAMB"/>
    <property type="match status" value="1"/>
</dbReference>
<dbReference type="Proteomes" id="UP000319576">
    <property type="component" value="Chromosome"/>
</dbReference>
<dbReference type="Pfam" id="PF13360">
    <property type="entry name" value="PQQ_2"/>
    <property type="match status" value="1"/>
</dbReference>
<evidence type="ECO:0000313" key="5">
    <source>
        <dbReference type="Proteomes" id="UP000319576"/>
    </source>
</evidence>
<feature type="transmembrane region" description="Helical" evidence="2">
    <location>
        <begin position="318"/>
        <end position="337"/>
    </location>
</feature>
<dbReference type="InterPro" id="IPR018391">
    <property type="entry name" value="PQQ_b-propeller_rpt"/>
</dbReference>
<dbReference type="Gene3D" id="2.130.10.10">
    <property type="entry name" value="YVTN repeat-like/Quinoprotein amine dehydrogenase"/>
    <property type="match status" value="1"/>
</dbReference>
<evidence type="ECO:0000256" key="1">
    <source>
        <dbReference type="SAM" id="MobiDB-lite"/>
    </source>
</evidence>
<dbReference type="InterPro" id="IPR015943">
    <property type="entry name" value="WD40/YVTN_repeat-like_dom_sf"/>
</dbReference>
<keyword evidence="5" id="KW-1185">Reference proteome</keyword>
<keyword evidence="2" id="KW-1133">Transmembrane helix</keyword>
<proteinExistence type="predicted"/>
<feature type="domain" description="Pyrrolo-quinoline quinone repeat" evidence="3">
    <location>
        <begin position="467"/>
        <end position="621"/>
    </location>
</feature>
<dbReference type="InterPro" id="IPR002372">
    <property type="entry name" value="PQQ_rpt_dom"/>
</dbReference>
<dbReference type="EMBL" id="CP036273">
    <property type="protein sequence ID" value="QDU22045.1"/>
    <property type="molecule type" value="Genomic_DNA"/>
</dbReference>
<dbReference type="SMART" id="SM00564">
    <property type="entry name" value="PQQ"/>
    <property type="match status" value="5"/>
</dbReference>
<keyword evidence="2" id="KW-0472">Membrane</keyword>
<feature type="transmembrane region" description="Helical" evidence="2">
    <location>
        <begin position="243"/>
        <end position="261"/>
    </location>
</feature>
<evidence type="ECO:0000259" key="3">
    <source>
        <dbReference type="Pfam" id="PF13360"/>
    </source>
</evidence>
<keyword evidence="2" id="KW-0812">Transmembrane</keyword>
<evidence type="ECO:0000313" key="4">
    <source>
        <dbReference type="EMBL" id="QDU22045.1"/>
    </source>
</evidence>
<dbReference type="Gene3D" id="2.40.10.480">
    <property type="match status" value="2"/>
</dbReference>
<reference evidence="4 5" key="1">
    <citation type="submission" date="2019-02" db="EMBL/GenBank/DDBJ databases">
        <title>Deep-cultivation of Planctomycetes and their phenomic and genomic characterization uncovers novel biology.</title>
        <authorList>
            <person name="Wiegand S."/>
            <person name="Jogler M."/>
            <person name="Boedeker C."/>
            <person name="Pinto D."/>
            <person name="Vollmers J."/>
            <person name="Rivas-Marin E."/>
            <person name="Kohn T."/>
            <person name="Peeters S.H."/>
            <person name="Heuer A."/>
            <person name="Rast P."/>
            <person name="Oberbeckmann S."/>
            <person name="Bunk B."/>
            <person name="Jeske O."/>
            <person name="Meyerdierks A."/>
            <person name="Storesund J.E."/>
            <person name="Kallscheuer N."/>
            <person name="Luecker S."/>
            <person name="Lage O.M."/>
            <person name="Pohl T."/>
            <person name="Merkel B.J."/>
            <person name="Hornburger P."/>
            <person name="Mueller R.-W."/>
            <person name="Bruemmer F."/>
            <person name="Labrenz M."/>
            <person name="Spormann A.M."/>
            <person name="Op den Camp H."/>
            <person name="Overmann J."/>
            <person name="Amann R."/>
            <person name="Jetten M.S.M."/>
            <person name="Mascher T."/>
            <person name="Medema M.H."/>
            <person name="Devos D.P."/>
            <person name="Kaster A.-K."/>
            <person name="Ovreas L."/>
            <person name="Rohde M."/>
            <person name="Galperin M.Y."/>
            <person name="Jogler C."/>
        </authorList>
    </citation>
    <scope>NUCLEOTIDE SEQUENCE [LARGE SCALE GENOMIC DNA]</scope>
    <source>
        <strain evidence="4 5">ETA_A1</strain>
    </source>
</reference>
<dbReference type="PANTHER" id="PTHR34512">
    <property type="entry name" value="CELL SURFACE PROTEIN"/>
    <property type="match status" value="1"/>
</dbReference>
<gene>
    <name evidence="4" type="ORF">ETAA1_40200</name>
</gene>
<organism evidence="4 5">
    <name type="scientific">Urbifossiella limnaea</name>
    <dbReference type="NCBI Taxonomy" id="2528023"/>
    <lineage>
        <taxon>Bacteria</taxon>
        <taxon>Pseudomonadati</taxon>
        <taxon>Planctomycetota</taxon>
        <taxon>Planctomycetia</taxon>
        <taxon>Gemmatales</taxon>
        <taxon>Gemmataceae</taxon>
        <taxon>Urbifossiella</taxon>
    </lineage>
</organism>
<evidence type="ECO:0000256" key="2">
    <source>
        <dbReference type="SAM" id="Phobius"/>
    </source>
</evidence>
<dbReference type="SUPFAM" id="SSF50998">
    <property type="entry name" value="Quinoprotein alcohol dehydrogenase-like"/>
    <property type="match status" value="1"/>
</dbReference>
<dbReference type="KEGG" id="uli:ETAA1_40200"/>
<feature type="transmembrane region" description="Helical" evidence="2">
    <location>
        <begin position="349"/>
        <end position="366"/>
    </location>
</feature>
<feature type="region of interest" description="Disordered" evidence="1">
    <location>
        <begin position="165"/>
        <end position="197"/>
    </location>
</feature>
<feature type="transmembrane region" description="Helical" evidence="2">
    <location>
        <begin position="273"/>
        <end position="293"/>
    </location>
</feature>
<accession>A0A517XX26</accession>